<dbReference type="InterPro" id="IPR038353">
    <property type="entry name" value="Decorin-db_sf"/>
</dbReference>
<dbReference type="NCBIfam" id="NF033720">
    <property type="entry name" value="DbpB"/>
    <property type="match status" value="1"/>
</dbReference>
<evidence type="ECO:0000256" key="2">
    <source>
        <dbReference type="SAM" id="MobiDB-lite"/>
    </source>
</evidence>
<sequence length="183" mass="20612">MKKFNLIIEALFAILLTACNFGLMEETKIALESSSKDVKNKILQIKKDAEDKGVNFAAFTSSETGSKVTNGGLALREAKIQAINEVEKFLKRIEEEALKLKEHGNSGQFLELFDLLLEVLESLEPIGIKGLKDFISEEAKCNPISTSERLIEVKVQIENKMEEVKKKQNLNKERKSNKGKKKK</sequence>
<feature type="region of interest" description="Disordered" evidence="2">
    <location>
        <begin position="164"/>
        <end position="183"/>
    </location>
</feature>
<organism evidence="3 4">
    <name type="scientific">Borreliella afzelii</name>
    <name type="common">Borrelia afzelii</name>
    <dbReference type="NCBI Taxonomy" id="29518"/>
    <lineage>
        <taxon>Bacteria</taxon>
        <taxon>Pseudomonadati</taxon>
        <taxon>Spirochaetota</taxon>
        <taxon>Spirochaetia</taxon>
        <taxon>Spirochaetales</taxon>
        <taxon>Borreliaceae</taxon>
        <taxon>Borreliella</taxon>
    </lineage>
</organism>
<dbReference type="AlphaFoldDB" id="A0AB34Z2X8"/>
<comment type="caution">
    <text evidence="3">The sequence shown here is derived from an EMBL/GenBank/DDBJ whole genome shotgun (WGS) entry which is preliminary data.</text>
</comment>
<evidence type="ECO:0000313" key="4">
    <source>
        <dbReference type="Proteomes" id="UP000529652"/>
    </source>
</evidence>
<feature type="compositionally biased region" description="Basic and acidic residues" evidence="2">
    <location>
        <begin position="164"/>
        <end position="176"/>
    </location>
</feature>
<feature type="coiled-coil region" evidence="1">
    <location>
        <begin position="76"/>
        <end position="103"/>
    </location>
</feature>
<protein>
    <recommendedName>
        <fullName evidence="5">Decorin-binding protein B</fullName>
    </recommendedName>
</protein>
<dbReference type="Proteomes" id="UP000529652">
    <property type="component" value="Unassembled WGS sequence"/>
</dbReference>
<dbReference type="InterPro" id="IPR053514">
    <property type="entry name" value="Decorin-Binding"/>
</dbReference>
<reference evidence="3 4" key="1">
    <citation type="submission" date="2020-08" db="EMBL/GenBank/DDBJ databases">
        <title>Genomic Encyclopedia of Type Strains, Phase IV (KMG-IV): sequencing the most valuable type-strain genomes for metagenomic binning, comparative biology and taxonomic classification.</title>
        <authorList>
            <person name="Goeker M."/>
        </authorList>
    </citation>
    <scope>NUCLEOTIDE SEQUENCE [LARGE SCALE GENOMIC DNA]</scope>
    <source>
        <strain evidence="3 4">DSM 10508</strain>
    </source>
</reference>
<dbReference type="Gene3D" id="1.20.1420.40">
    <property type="entry name" value="Decorin-binding protein"/>
    <property type="match status" value="1"/>
</dbReference>
<dbReference type="EMBL" id="JACHGM010000003">
    <property type="protein sequence ID" value="MBB5141455.1"/>
    <property type="molecule type" value="Genomic_DNA"/>
</dbReference>
<keyword evidence="1" id="KW-0175">Coiled coil</keyword>
<proteinExistence type="predicted"/>
<dbReference type="RefSeq" id="WP_183227310.1">
    <property type="nucleotide sequence ID" value="NZ_CAXOVK010000005.1"/>
</dbReference>
<accession>A0AB34Z2X8</accession>
<evidence type="ECO:0000256" key="1">
    <source>
        <dbReference type="SAM" id="Coils"/>
    </source>
</evidence>
<dbReference type="InterPro" id="IPR003332">
    <property type="entry name" value="Decorin-bd"/>
</dbReference>
<name>A0AB34Z2X8_BORAF</name>
<evidence type="ECO:0000313" key="3">
    <source>
        <dbReference type="EMBL" id="MBB5141455.1"/>
    </source>
</evidence>
<dbReference type="Pfam" id="PF02352">
    <property type="entry name" value="Decorin_bind"/>
    <property type="match status" value="1"/>
</dbReference>
<gene>
    <name evidence="3" type="ORF">HNP63_000876</name>
</gene>
<evidence type="ECO:0008006" key="5">
    <source>
        <dbReference type="Google" id="ProtNLM"/>
    </source>
</evidence>